<dbReference type="EMBL" id="AZIL01003453">
    <property type="protein sequence ID" value="EWM20033.1"/>
    <property type="molecule type" value="Genomic_DNA"/>
</dbReference>
<protein>
    <submittedName>
        <fullName evidence="1">Uncharacterized protein</fullName>
    </submittedName>
</protein>
<reference evidence="1 2" key="1">
    <citation type="journal article" date="2014" name="Mol. Plant">
        <title>Chromosome Scale Genome Assembly and Transcriptome Profiling of Nannochloropsis gaditana in Nitrogen Depletion.</title>
        <authorList>
            <person name="Corteggiani Carpinelli E."/>
            <person name="Telatin A."/>
            <person name="Vitulo N."/>
            <person name="Forcato C."/>
            <person name="D'Angelo M."/>
            <person name="Schiavon R."/>
            <person name="Vezzi A."/>
            <person name="Giacometti G.M."/>
            <person name="Morosinotto T."/>
            <person name="Valle G."/>
        </authorList>
    </citation>
    <scope>NUCLEOTIDE SEQUENCE [LARGE SCALE GENOMIC DNA]</scope>
    <source>
        <strain evidence="1 2">B-31</strain>
    </source>
</reference>
<proteinExistence type="predicted"/>
<keyword evidence="2" id="KW-1185">Reference proteome</keyword>
<dbReference type="AlphaFoldDB" id="W7T970"/>
<evidence type="ECO:0000313" key="1">
    <source>
        <dbReference type="EMBL" id="EWM20033.1"/>
    </source>
</evidence>
<dbReference type="Proteomes" id="UP000019335">
    <property type="component" value="Unassembled WGS sequence"/>
</dbReference>
<name>W7T970_9STRA</name>
<organism evidence="1 2">
    <name type="scientific">Nannochloropsis gaditana</name>
    <dbReference type="NCBI Taxonomy" id="72520"/>
    <lineage>
        <taxon>Eukaryota</taxon>
        <taxon>Sar</taxon>
        <taxon>Stramenopiles</taxon>
        <taxon>Ochrophyta</taxon>
        <taxon>Eustigmatophyceae</taxon>
        <taxon>Eustigmatales</taxon>
        <taxon>Monodopsidaceae</taxon>
        <taxon>Nannochloropsis</taxon>
    </lineage>
</organism>
<comment type="caution">
    <text evidence="1">The sequence shown here is derived from an EMBL/GenBank/DDBJ whole genome shotgun (WGS) entry which is preliminary data.</text>
</comment>
<accession>W7T970</accession>
<evidence type="ECO:0000313" key="2">
    <source>
        <dbReference type="Proteomes" id="UP000019335"/>
    </source>
</evidence>
<sequence>MSRINLLPGRGLTYERTSRFQCIKSRMKKILAFSRVRHDNEVYSKYQQHRNFEYNPKMENSIPGVDSARLMLIKNCNFEIFLIEALHVAEDFRVAVYENEICLYARGSAFKSSFDSETYTISS</sequence>
<gene>
    <name evidence="1" type="ORF">Naga_102188g1</name>
</gene>